<dbReference type="Proteomes" id="UP001196413">
    <property type="component" value="Unassembled WGS sequence"/>
</dbReference>
<reference evidence="1" key="1">
    <citation type="submission" date="2021-06" db="EMBL/GenBank/DDBJ databases">
        <title>Parelaphostrongylus tenuis whole genome reference sequence.</title>
        <authorList>
            <person name="Garwood T.J."/>
            <person name="Larsen P.A."/>
            <person name="Fountain-Jones N.M."/>
            <person name="Garbe J.R."/>
            <person name="Macchietto M.G."/>
            <person name="Kania S.A."/>
            <person name="Gerhold R.W."/>
            <person name="Richards J.E."/>
            <person name="Wolf T.M."/>
        </authorList>
    </citation>
    <scope>NUCLEOTIDE SEQUENCE</scope>
    <source>
        <strain evidence="1">MNPRO001-30</strain>
        <tissue evidence="1">Meninges</tissue>
    </source>
</reference>
<gene>
    <name evidence="1" type="ORF">KIN20_027134</name>
</gene>
<proteinExistence type="predicted"/>
<comment type="caution">
    <text evidence="1">The sequence shown here is derived from an EMBL/GenBank/DDBJ whole genome shotgun (WGS) entry which is preliminary data.</text>
</comment>
<organism evidence="1 2">
    <name type="scientific">Parelaphostrongylus tenuis</name>
    <name type="common">Meningeal worm</name>
    <dbReference type="NCBI Taxonomy" id="148309"/>
    <lineage>
        <taxon>Eukaryota</taxon>
        <taxon>Metazoa</taxon>
        <taxon>Ecdysozoa</taxon>
        <taxon>Nematoda</taxon>
        <taxon>Chromadorea</taxon>
        <taxon>Rhabditida</taxon>
        <taxon>Rhabditina</taxon>
        <taxon>Rhabditomorpha</taxon>
        <taxon>Strongyloidea</taxon>
        <taxon>Metastrongylidae</taxon>
        <taxon>Parelaphostrongylus</taxon>
    </lineage>
</organism>
<sequence length="92" mass="10340">MPTGKAAYRPGRDVCMNESMVPFKARSKLRLYAPCKRTIFNNVNKGGITSSEFKEAVYVGYLGDDSLSTTNSGVLENVSRENRCLCEYYKKL</sequence>
<accession>A0AAD5QYZ9</accession>
<evidence type="ECO:0000313" key="2">
    <source>
        <dbReference type="Proteomes" id="UP001196413"/>
    </source>
</evidence>
<dbReference type="AlphaFoldDB" id="A0AAD5QYZ9"/>
<dbReference type="EMBL" id="JAHQIW010005561">
    <property type="protein sequence ID" value="KAJ1366462.1"/>
    <property type="molecule type" value="Genomic_DNA"/>
</dbReference>
<name>A0AAD5QYZ9_PARTN</name>
<protein>
    <submittedName>
        <fullName evidence="1">Uncharacterized protein</fullName>
    </submittedName>
</protein>
<keyword evidence="2" id="KW-1185">Reference proteome</keyword>
<evidence type="ECO:0000313" key="1">
    <source>
        <dbReference type="EMBL" id="KAJ1366462.1"/>
    </source>
</evidence>